<keyword evidence="2" id="KW-1185">Reference proteome</keyword>
<gene>
    <name evidence="1" type="ORF">O0S08_43730</name>
</gene>
<dbReference type="EMBL" id="CP114040">
    <property type="protein sequence ID" value="WAS93123.1"/>
    <property type="molecule type" value="Genomic_DNA"/>
</dbReference>
<organism evidence="1 2">
    <name type="scientific">Nannocystis punicea</name>
    <dbReference type="NCBI Taxonomy" id="2995304"/>
    <lineage>
        <taxon>Bacteria</taxon>
        <taxon>Pseudomonadati</taxon>
        <taxon>Myxococcota</taxon>
        <taxon>Polyangia</taxon>
        <taxon>Nannocystales</taxon>
        <taxon>Nannocystaceae</taxon>
        <taxon>Nannocystis</taxon>
    </lineage>
</organism>
<dbReference type="Proteomes" id="UP001164459">
    <property type="component" value="Chromosome"/>
</dbReference>
<accession>A0ABY7H1R4</accession>
<reference evidence="1" key="1">
    <citation type="submission" date="2022-11" db="EMBL/GenBank/DDBJ databases">
        <title>Minimal conservation of predation-associated metabolite biosynthetic gene clusters underscores biosynthetic potential of Myxococcota including descriptions for ten novel species: Archangium lansinium sp. nov., Myxococcus landrumus sp. nov., Nannocystis bai.</title>
        <authorList>
            <person name="Ahearne A."/>
            <person name="Stevens C."/>
            <person name="Dowd S."/>
        </authorList>
    </citation>
    <scope>NUCLEOTIDE SEQUENCE</scope>
    <source>
        <strain evidence="1">Fl3</strain>
    </source>
</reference>
<evidence type="ECO:0000313" key="1">
    <source>
        <dbReference type="EMBL" id="WAS93123.1"/>
    </source>
</evidence>
<dbReference type="RefSeq" id="WP_269035449.1">
    <property type="nucleotide sequence ID" value="NZ_CP114040.1"/>
</dbReference>
<sequence>MFGHCVYKNRFSDRTECREYRGDRWDEVGAGADCRDWGAELEGGACEFEDILGACVLGDPERVIRVVVPGADAGDCRQQERGCEIFGGGIFVPAPVCGGEDLPDPVEGTVFQWPVLECRQPLAGEPAGQGEGGDVCTWSMISGCTEPGRDFAAYAACDMVRTQRPYSAQPSPQPEVDDPRLADLAYAEELAWVTEQVSACACVCCHQSSITPEGAAIWDLEAPGNWVNSFTPYGLAFAGGFLDSSLLGAYPAADNNGFDRASTGLPTTDPERMAAFFAAELEHRGLSPADFADADPTPAPFYQQYLFEPQACAGDEGVAADGTMIWEGGSARYVYVLAADAPNPGVPPNLDLPEGTVWRVEVPWDSAPMASRSVRYGELPEGASQGFPADGSPPTLEAGDTYYLYVLADIGVPITRCLFTYSG</sequence>
<proteinExistence type="predicted"/>
<protein>
    <submittedName>
        <fullName evidence="1">Proteinase inhibitor</fullName>
    </submittedName>
</protein>
<name>A0ABY7H1R4_9BACT</name>
<evidence type="ECO:0000313" key="2">
    <source>
        <dbReference type="Proteomes" id="UP001164459"/>
    </source>
</evidence>